<organism evidence="5 6">
    <name type="scientific">Stylosanthes scabra</name>
    <dbReference type="NCBI Taxonomy" id="79078"/>
    <lineage>
        <taxon>Eukaryota</taxon>
        <taxon>Viridiplantae</taxon>
        <taxon>Streptophyta</taxon>
        <taxon>Embryophyta</taxon>
        <taxon>Tracheophyta</taxon>
        <taxon>Spermatophyta</taxon>
        <taxon>Magnoliopsida</taxon>
        <taxon>eudicotyledons</taxon>
        <taxon>Gunneridae</taxon>
        <taxon>Pentapetalae</taxon>
        <taxon>rosids</taxon>
        <taxon>fabids</taxon>
        <taxon>Fabales</taxon>
        <taxon>Fabaceae</taxon>
        <taxon>Papilionoideae</taxon>
        <taxon>50 kb inversion clade</taxon>
        <taxon>dalbergioids sensu lato</taxon>
        <taxon>Dalbergieae</taxon>
        <taxon>Pterocarpus clade</taxon>
        <taxon>Stylosanthes</taxon>
    </lineage>
</organism>
<sequence length="191" mass="21376">MANSSIFFLLFTVFELFSSAIVTAKHPPYYQTISPTSLGFHREKFSHLHFYFHDFVSGPRPTAVDVAQANITDKSPTLFGDVRMADDPLTIGPDLGSKLIGRAQGIYAYASQNDFGLMMIMNLEFLEGKYNGSTMSLLGRNNIFSAVREMPIVGGSGLFRFARGYALAKTYFFNVTAQNAIVEYNVYVFHY</sequence>
<dbReference type="Gene3D" id="2.40.480.10">
    <property type="entry name" value="Allene oxide cyclase-like"/>
    <property type="match status" value="1"/>
</dbReference>
<keyword evidence="6" id="KW-1185">Reference proteome</keyword>
<gene>
    <name evidence="5" type="ORF">PIB30_000957</name>
</gene>
<comment type="subcellular location">
    <subcellularLocation>
        <location evidence="4">Secreted</location>
        <location evidence="4">Extracellular space</location>
        <location evidence="4">Apoplast</location>
    </subcellularLocation>
</comment>
<comment type="caution">
    <text evidence="5">The sequence shown here is derived from an EMBL/GenBank/DDBJ whole genome shotgun (WGS) entry which is preliminary data.</text>
</comment>
<evidence type="ECO:0000256" key="1">
    <source>
        <dbReference type="ARBA" id="ARBA00010746"/>
    </source>
</evidence>
<dbReference type="PANTHER" id="PTHR21495">
    <property type="entry name" value="NUCLEOPORIN-RELATED"/>
    <property type="match status" value="1"/>
</dbReference>
<feature type="signal peptide" evidence="4">
    <location>
        <begin position="1"/>
        <end position="24"/>
    </location>
</feature>
<comment type="subunit">
    <text evidence="2 4">Homodimer.</text>
</comment>
<comment type="function">
    <text evidence="4">Dirigent proteins impart stereoselectivity on the phenoxy radical-coupling reaction, yielding optically active lignans from two molecules of coniferyl alcohol in the biosynthesis of lignans, flavonolignans, and alkaloids and thus plays a central role in plant secondary metabolism.</text>
</comment>
<keyword evidence="4" id="KW-0732">Signal</keyword>
<name>A0ABU6S2E5_9FABA</name>
<feature type="chain" id="PRO_5044960915" description="Dirigent protein" evidence="4">
    <location>
        <begin position="25"/>
        <end position="191"/>
    </location>
</feature>
<dbReference type="InterPro" id="IPR044859">
    <property type="entry name" value="Allene_oxi_cyc_Dirigent"/>
</dbReference>
<evidence type="ECO:0000256" key="2">
    <source>
        <dbReference type="ARBA" id="ARBA00011738"/>
    </source>
</evidence>
<protein>
    <recommendedName>
        <fullName evidence="4">Dirigent protein</fullName>
    </recommendedName>
</protein>
<dbReference type="EMBL" id="JASCZI010060417">
    <property type="protein sequence ID" value="MED6130457.1"/>
    <property type="molecule type" value="Genomic_DNA"/>
</dbReference>
<evidence type="ECO:0000256" key="4">
    <source>
        <dbReference type="RuleBase" id="RU363099"/>
    </source>
</evidence>
<dbReference type="InterPro" id="IPR004265">
    <property type="entry name" value="Dirigent"/>
</dbReference>
<proteinExistence type="inferred from homology"/>
<accession>A0ABU6S2E5</accession>
<evidence type="ECO:0000313" key="5">
    <source>
        <dbReference type="EMBL" id="MED6130457.1"/>
    </source>
</evidence>
<dbReference type="Pfam" id="PF03018">
    <property type="entry name" value="Dirigent"/>
    <property type="match status" value="1"/>
</dbReference>
<keyword evidence="3 4" id="KW-0964">Secreted</keyword>
<keyword evidence="4" id="KW-0052">Apoplast</keyword>
<dbReference type="Proteomes" id="UP001341840">
    <property type="component" value="Unassembled WGS sequence"/>
</dbReference>
<evidence type="ECO:0000256" key="3">
    <source>
        <dbReference type="ARBA" id="ARBA00022525"/>
    </source>
</evidence>
<evidence type="ECO:0000313" key="6">
    <source>
        <dbReference type="Proteomes" id="UP001341840"/>
    </source>
</evidence>
<reference evidence="5 6" key="1">
    <citation type="journal article" date="2023" name="Plants (Basel)">
        <title>Bridging the Gap: Combining Genomics and Transcriptomics Approaches to Understand Stylosanthes scabra, an Orphan Legume from the Brazilian Caatinga.</title>
        <authorList>
            <person name="Ferreira-Neto J.R.C."/>
            <person name="da Silva M.D."/>
            <person name="Binneck E."/>
            <person name="de Melo N.F."/>
            <person name="da Silva R.H."/>
            <person name="de Melo A.L.T.M."/>
            <person name="Pandolfi V."/>
            <person name="Bustamante F.O."/>
            <person name="Brasileiro-Vidal A.C."/>
            <person name="Benko-Iseppon A.M."/>
        </authorList>
    </citation>
    <scope>NUCLEOTIDE SEQUENCE [LARGE SCALE GENOMIC DNA]</scope>
    <source>
        <tissue evidence="5">Leaves</tissue>
    </source>
</reference>
<comment type="similarity">
    <text evidence="1 4">Belongs to the plant dirigent protein family.</text>
</comment>